<dbReference type="AlphaFoldDB" id="A0A2M7TMP9"/>
<evidence type="ECO:0000256" key="8">
    <source>
        <dbReference type="SAM" id="Phobius"/>
    </source>
</evidence>
<feature type="non-terminal residue" evidence="10">
    <location>
        <position position="1"/>
    </location>
</feature>
<reference evidence="11" key="1">
    <citation type="submission" date="2017-09" db="EMBL/GenBank/DDBJ databases">
        <title>Depth-based differentiation of microbial function through sediment-hosted aquifers and enrichment of novel symbionts in the deep terrestrial subsurface.</title>
        <authorList>
            <person name="Probst A.J."/>
            <person name="Ladd B."/>
            <person name="Jarett J.K."/>
            <person name="Geller-Mcgrath D.E."/>
            <person name="Sieber C.M.K."/>
            <person name="Emerson J.B."/>
            <person name="Anantharaman K."/>
            <person name="Thomas B.C."/>
            <person name="Malmstrom R."/>
            <person name="Stieglmeier M."/>
            <person name="Klingl A."/>
            <person name="Woyke T."/>
            <person name="Ryan C.M."/>
            <person name="Banfield J.F."/>
        </authorList>
    </citation>
    <scope>NUCLEOTIDE SEQUENCE [LARGE SCALE GENOMIC DNA]</scope>
</reference>
<evidence type="ECO:0000256" key="6">
    <source>
        <dbReference type="ARBA" id="ARBA00022989"/>
    </source>
</evidence>
<feature type="transmembrane region" description="Helical" evidence="8">
    <location>
        <begin position="7"/>
        <end position="28"/>
    </location>
</feature>
<evidence type="ECO:0000313" key="11">
    <source>
        <dbReference type="Proteomes" id="UP000229753"/>
    </source>
</evidence>
<keyword evidence="6 8" id="KW-1133">Transmembrane helix</keyword>
<comment type="subcellular location">
    <subcellularLocation>
        <location evidence="1">Cell membrane</location>
        <topology evidence="1">Multi-pass membrane protein</topology>
    </subcellularLocation>
</comment>
<gene>
    <name evidence="10" type="ORF">COY29_02955</name>
</gene>
<evidence type="ECO:0000256" key="7">
    <source>
        <dbReference type="ARBA" id="ARBA00023136"/>
    </source>
</evidence>
<feature type="transmembrane region" description="Helical" evidence="8">
    <location>
        <begin position="178"/>
        <end position="197"/>
    </location>
</feature>
<proteinExistence type="predicted"/>
<feature type="domain" description="Glycosyltransferase RgtA/B/C/D-like" evidence="9">
    <location>
        <begin position="1"/>
        <end position="139"/>
    </location>
</feature>
<keyword evidence="2" id="KW-1003">Cell membrane</keyword>
<feature type="transmembrane region" description="Helical" evidence="8">
    <location>
        <begin position="261"/>
        <end position="280"/>
    </location>
</feature>
<dbReference type="Proteomes" id="UP000229753">
    <property type="component" value="Unassembled WGS sequence"/>
</dbReference>
<feature type="transmembrane region" description="Helical" evidence="8">
    <location>
        <begin position="235"/>
        <end position="254"/>
    </location>
</feature>
<keyword evidence="5 8" id="KW-0812">Transmembrane</keyword>
<dbReference type="GO" id="GO:0016763">
    <property type="term" value="F:pentosyltransferase activity"/>
    <property type="evidence" value="ECO:0007669"/>
    <property type="project" value="TreeGrafter"/>
</dbReference>
<evidence type="ECO:0000256" key="2">
    <source>
        <dbReference type="ARBA" id="ARBA00022475"/>
    </source>
</evidence>
<evidence type="ECO:0000313" key="10">
    <source>
        <dbReference type="EMBL" id="PIZ48798.1"/>
    </source>
</evidence>
<dbReference type="PANTHER" id="PTHR33908:SF11">
    <property type="entry name" value="MEMBRANE PROTEIN"/>
    <property type="match status" value="1"/>
</dbReference>
<dbReference type="PANTHER" id="PTHR33908">
    <property type="entry name" value="MANNOSYLTRANSFERASE YKCB-RELATED"/>
    <property type="match status" value="1"/>
</dbReference>
<dbReference type="EMBL" id="PFNO01000099">
    <property type="protein sequence ID" value="PIZ48798.1"/>
    <property type="molecule type" value="Genomic_DNA"/>
</dbReference>
<feature type="transmembrane region" description="Helical" evidence="8">
    <location>
        <begin position="126"/>
        <end position="144"/>
    </location>
</feature>
<keyword evidence="7 8" id="KW-0472">Membrane</keyword>
<dbReference type="Pfam" id="PF13231">
    <property type="entry name" value="PMT_2"/>
    <property type="match status" value="1"/>
</dbReference>
<dbReference type="InterPro" id="IPR050297">
    <property type="entry name" value="LipidA_mod_glycosyltrf_83"/>
</dbReference>
<dbReference type="InterPro" id="IPR038731">
    <property type="entry name" value="RgtA/B/C-like"/>
</dbReference>
<dbReference type="GO" id="GO:0005886">
    <property type="term" value="C:plasma membrane"/>
    <property type="evidence" value="ECO:0007669"/>
    <property type="project" value="UniProtKB-SubCell"/>
</dbReference>
<organism evidence="10 11">
    <name type="scientific">Candidatus Woesebacteria bacterium CG_4_10_14_0_2_um_filter_39_14</name>
    <dbReference type="NCBI Taxonomy" id="1975054"/>
    <lineage>
        <taxon>Bacteria</taxon>
        <taxon>Candidatus Woeseibacteriota</taxon>
    </lineage>
</organism>
<evidence type="ECO:0000256" key="1">
    <source>
        <dbReference type="ARBA" id="ARBA00004651"/>
    </source>
</evidence>
<name>A0A2M7TMP9_9BACT</name>
<feature type="transmembrane region" description="Helical" evidence="8">
    <location>
        <begin position="34"/>
        <end position="53"/>
    </location>
</feature>
<feature type="transmembrane region" description="Helical" evidence="8">
    <location>
        <begin position="204"/>
        <end position="223"/>
    </location>
</feature>
<evidence type="ECO:0000256" key="4">
    <source>
        <dbReference type="ARBA" id="ARBA00022679"/>
    </source>
</evidence>
<protein>
    <recommendedName>
        <fullName evidence="9">Glycosyltransferase RgtA/B/C/D-like domain-containing protein</fullName>
    </recommendedName>
</protein>
<evidence type="ECO:0000259" key="9">
    <source>
        <dbReference type="Pfam" id="PF13231"/>
    </source>
</evidence>
<accession>A0A2M7TMP9</accession>
<keyword evidence="4" id="KW-0808">Transferase</keyword>
<evidence type="ECO:0000256" key="3">
    <source>
        <dbReference type="ARBA" id="ARBA00022676"/>
    </source>
</evidence>
<sequence length="387" mass="45607">FGVKESLARLVSIFFSLGAMIFLFLLVSRLVNRWVGLLSAFFMAVLPYSIFYSRVIMPEPMMLFASLGMLWFFWLWLEKQKNGFYFWAMIFIIWALLMKVFPLFLLLPMFYLIWQKYSWRFYKEKKLWLLLLTVLPLLAWRFWISRFPEGIPTNIWLFNEGGIRFRPAFFRWIFAERIGKLILGYWGIFLFALGLVVKTTKKEGWFFHLFLLSFLIYVSVFAFGNVTHDYYQIPFIPMAAIFLAKGTWFLITAGKQILNRFFAWVVLIVCVLLMLGFSWFEIRGFYLIQGGVDLAGQAVDELTEKDALVLTGDSNDVTLLYNTNRHGWTGGYASYFPNIQENIEKIKEMGATVYVTTKFEPNSDFGQYMLKNYPILKQTDQYIIFSL</sequence>
<feature type="transmembrane region" description="Helical" evidence="8">
    <location>
        <begin position="83"/>
        <end position="114"/>
    </location>
</feature>
<comment type="caution">
    <text evidence="10">The sequence shown here is derived from an EMBL/GenBank/DDBJ whole genome shotgun (WGS) entry which is preliminary data.</text>
</comment>
<keyword evidence="3" id="KW-0328">Glycosyltransferase</keyword>
<dbReference type="GO" id="GO:0009103">
    <property type="term" value="P:lipopolysaccharide biosynthetic process"/>
    <property type="evidence" value="ECO:0007669"/>
    <property type="project" value="UniProtKB-ARBA"/>
</dbReference>
<evidence type="ECO:0000256" key="5">
    <source>
        <dbReference type="ARBA" id="ARBA00022692"/>
    </source>
</evidence>
<feature type="transmembrane region" description="Helical" evidence="8">
    <location>
        <begin position="60"/>
        <end position="77"/>
    </location>
</feature>